<evidence type="ECO:0000256" key="9">
    <source>
        <dbReference type="ARBA" id="ARBA00093617"/>
    </source>
</evidence>
<dbReference type="InterPro" id="IPR027005">
    <property type="entry name" value="PMT-like"/>
</dbReference>
<feature type="transmembrane region" description="Helical" evidence="10">
    <location>
        <begin position="493"/>
        <end position="516"/>
    </location>
</feature>
<comment type="similarity">
    <text evidence="3 10">Belongs to the glycosyltransferase 39 family.</text>
</comment>
<feature type="domain" description="ArnT-like N-terminal" evidence="11">
    <location>
        <begin position="47"/>
        <end position="211"/>
    </location>
</feature>
<proteinExistence type="inferred from homology"/>
<feature type="transmembrane region" description="Helical" evidence="10">
    <location>
        <begin position="39"/>
        <end position="58"/>
    </location>
</feature>
<dbReference type="EMBL" id="BMKX01000002">
    <property type="protein sequence ID" value="GGJ54768.1"/>
    <property type="molecule type" value="Genomic_DNA"/>
</dbReference>
<evidence type="ECO:0000256" key="8">
    <source>
        <dbReference type="ARBA" id="ARBA00023136"/>
    </source>
</evidence>
<evidence type="ECO:0000259" key="11">
    <source>
        <dbReference type="Pfam" id="PF02366"/>
    </source>
</evidence>
<dbReference type="Pfam" id="PF02366">
    <property type="entry name" value="PMT"/>
    <property type="match status" value="1"/>
</dbReference>
<dbReference type="InterPro" id="IPR032421">
    <property type="entry name" value="PMT_4TMC"/>
</dbReference>
<keyword evidence="5 10" id="KW-0808">Transferase</keyword>
<dbReference type="GeneID" id="303303558"/>
<evidence type="ECO:0000313" key="14">
    <source>
        <dbReference type="Proteomes" id="UP000606115"/>
    </source>
</evidence>
<dbReference type="PANTHER" id="PTHR10050">
    <property type="entry name" value="DOLICHYL-PHOSPHATE-MANNOSE--PROTEIN MANNOSYLTRANSFERASE"/>
    <property type="match status" value="1"/>
</dbReference>
<keyword evidence="7 10" id="KW-1133">Transmembrane helix</keyword>
<reference evidence="14" key="1">
    <citation type="journal article" date="2019" name="Int. J. Syst. Evol. Microbiol.">
        <title>The Global Catalogue of Microorganisms (GCM) 10K type strain sequencing project: providing services to taxonomists for standard genome sequencing and annotation.</title>
        <authorList>
            <consortium name="The Broad Institute Genomics Platform"/>
            <consortium name="The Broad Institute Genome Sequencing Center for Infectious Disease"/>
            <person name="Wu L."/>
            <person name="Ma J."/>
        </authorList>
    </citation>
    <scope>NUCLEOTIDE SEQUENCE [LARGE SCALE GENOMIC DNA]</scope>
    <source>
        <strain evidence="14">CGMCC 1.3685</strain>
    </source>
</reference>
<comment type="function">
    <text evidence="10">Protein O-mannosyltransferase that catalyzes the transfer of a single mannose residue from a polyprenol phospho-mannosyl lipidic donor to the hydroxyl group of selected serine and threonine residues in acceptor proteins.</text>
</comment>
<evidence type="ECO:0000256" key="10">
    <source>
        <dbReference type="RuleBase" id="RU367007"/>
    </source>
</evidence>
<keyword evidence="14" id="KW-1185">Reference proteome</keyword>
<evidence type="ECO:0000256" key="1">
    <source>
        <dbReference type="ARBA" id="ARBA00004127"/>
    </source>
</evidence>
<dbReference type="Proteomes" id="UP000606115">
    <property type="component" value="Unassembled WGS sequence"/>
</dbReference>
<accession>A0ABQ2DEE1</accession>
<evidence type="ECO:0000259" key="12">
    <source>
        <dbReference type="Pfam" id="PF16192"/>
    </source>
</evidence>
<evidence type="ECO:0000256" key="6">
    <source>
        <dbReference type="ARBA" id="ARBA00022692"/>
    </source>
</evidence>
<dbReference type="RefSeq" id="WP_096256598.1">
    <property type="nucleotide sequence ID" value="NZ_BMKX01000002.1"/>
</dbReference>
<name>A0ABQ2DEE1_9MICC</name>
<evidence type="ECO:0000256" key="3">
    <source>
        <dbReference type="ARBA" id="ARBA00007222"/>
    </source>
</evidence>
<sequence length="536" mass="60527">MSTTAAKTPDTGHVRSARVAFTFESLKQRLLPVAAPSGALMWIVPLVVTIIGGLLRFVHLSHPNMLIFDETYYVKDAYSLMHFGYEMEWVDDSNDQFVAGDPQLKDTASFVVHPPLGKWLIAFGMMAFGEFDGFGWRFATALFGTLAVLLTTLCARLLFGSHLLAGIAGLLIAIDGHSIVMSRTALLDIFLMFFVLAAFYALLKDRVHGRTQLAKKLSVPLGNRPDEFLLDLGPMLWWRPWRLVAALMLGGAVGIKWSALAFVAVFCLMAVLWDFGARRTAGIQRWQSAAFTRDGIYSFVTMMPVVLLTYLATWTGWLITAGGRYRQWAVENPGEGVTWLPATLRSLWHYHQAAYDFHSGLSSEHGWASAPWTWLFSGRPVLMYFEGYDNGQNGCALDRCTEVIMDMPNPVMWWACTISMILLVFWWLGARDWRAGALLSSVVAGFLPWLMYPERTMFFFYTLPLVPFMVLALTYMIGRFIPRKPRSDAGYRTRIILVAVSLALLLLVSAFFWSVWSGELTSDDYYRMHVWIPSWG</sequence>
<feature type="transmembrane region" description="Helical" evidence="10">
    <location>
        <begin position="243"/>
        <end position="275"/>
    </location>
</feature>
<dbReference type="InterPro" id="IPR003342">
    <property type="entry name" value="ArnT-like_N"/>
</dbReference>
<comment type="caution">
    <text evidence="13">The sequence shown here is derived from an EMBL/GenBank/DDBJ whole genome shotgun (WGS) entry which is preliminary data.</text>
</comment>
<feature type="transmembrane region" description="Helical" evidence="10">
    <location>
        <begin position="134"/>
        <end position="151"/>
    </location>
</feature>
<comment type="pathway">
    <text evidence="2 10">Protein modification; protein glycosylation.</text>
</comment>
<evidence type="ECO:0000256" key="2">
    <source>
        <dbReference type="ARBA" id="ARBA00004922"/>
    </source>
</evidence>
<feature type="transmembrane region" description="Helical" evidence="10">
    <location>
        <begin position="157"/>
        <end position="174"/>
    </location>
</feature>
<keyword evidence="8 10" id="KW-0472">Membrane</keyword>
<evidence type="ECO:0000256" key="7">
    <source>
        <dbReference type="ARBA" id="ARBA00022989"/>
    </source>
</evidence>
<feature type="domain" description="Protein O-mannosyl-transferase C-terminal four TM" evidence="12">
    <location>
        <begin position="344"/>
        <end position="535"/>
    </location>
</feature>
<dbReference type="EC" id="2.4.1.-" evidence="10"/>
<feature type="transmembrane region" description="Helical" evidence="10">
    <location>
        <begin position="458"/>
        <end position="481"/>
    </location>
</feature>
<protein>
    <recommendedName>
        <fullName evidence="9 10">Polyprenol-phosphate-mannose--protein mannosyltransferase</fullName>
        <ecNumber evidence="10">2.4.1.-</ecNumber>
    </recommendedName>
</protein>
<evidence type="ECO:0000256" key="5">
    <source>
        <dbReference type="ARBA" id="ARBA00022679"/>
    </source>
</evidence>
<organism evidence="13 14">
    <name type="scientific">Glutamicibacter ardleyensis</name>
    <dbReference type="NCBI Taxonomy" id="225894"/>
    <lineage>
        <taxon>Bacteria</taxon>
        <taxon>Bacillati</taxon>
        <taxon>Actinomycetota</taxon>
        <taxon>Actinomycetes</taxon>
        <taxon>Micrococcales</taxon>
        <taxon>Micrococcaceae</taxon>
        <taxon>Glutamicibacter</taxon>
    </lineage>
</organism>
<comment type="subcellular location">
    <subcellularLocation>
        <location evidence="10">Cell membrane</location>
    </subcellularLocation>
    <subcellularLocation>
        <location evidence="1">Endomembrane system</location>
        <topology evidence="1">Multi-pass membrane protein</topology>
    </subcellularLocation>
</comment>
<evidence type="ECO:0000313" key="13">
    <source>
        <dbReference type="EMBL" id="GGJ54768.1"/>
    </source>
</evidence>
<gene>
    <name evidence="13" type="ORF">GCM10007173_11750</name>
</gene>
<keyword evidence="6 10" id="KW-0812">Transmembrane</keyword>
<dbReference type="Pfam" id="PF16192">
    <property type="entry name" value="PMT_4TMC"/>
    <property type="match status" value="1"/>
</dbReference>
<keyword evidence="4 10" id="KW-0328">Glycosyltransferase</keyword>
<dbReference type="PANTHER" id="PTHR10050:SF46">
    <property type="entry name" value="PROTEIN O-MANNOSYL-TRANSFERASE 2"/>
    <property type="match status" value="1"/>
</dbReference>
<feature type="transmembrane region" description="Helical" evidence="10">
    <location>
        <begin position="411"/>
        <end position="428"/>
    </location>
</feature>
<feature type="transmembrane region" description="Helical" evidence="10">
    <location>
        <begin position="186"/>
        <end position="203"/>
    </location>
</feature>
<keyword evidence="10" id="KW-1003">Cell membrane</keyword>
<feature type="transmembrane region" description="Helical" evidence="10">
    <location>
        <begin position="296"/>
        <end position="319"/>
    </location>
</feature>
<evidence type="ECO:0000256" key="4">
    <source>
        <dbReference type="ARBA" id="ARBA00022676"/>
    </source>
</evidence>